<feature type="region of interest" description="Disordered" evidence="2">
    <location>
        <begin position="48"/>
        <end position="87"/>
    </location>
</feature>
<evidence type="ECO:0000313" key="3">
    <source>
        <dbReference type="EMBL" id="PIO28918.1"/>
    </source>
</evidence>
<accession>A0A2G9RLZ8</accession>
<reference evidence="4" key="1">
    <citation type="journal article" date="2017" name="Nat. Commun.">
        <title>The North American bullfrog draft genome provides insight into hormonal regulation of long noncoding RNA.</title>
        <authorList>
            <person name="Hammond S.A."/>
            <person name="Warren R.L."/>
            <person name="Vandervalk B.P."/>
            <person name="Kucuk E."/>
            <person name="Khan H."/>
            <person name="Gibb E.A."/>
            <person name="Pandoh P."/>
            <person name="Kirk H."/>
            <person name="Zhao Y."/>
            <person name="Jones M."/>
            <person name="Mungall A.J."/>
            <person name="Coope R."/>
            <person name="Pleasance S."/>
            <person name="Moore R.A."/>
            <person name="Holt R.A."/>
            <person name="Round J.M."/>
            <person name="Ohora S."/>
            <person name="Walle B.V."/>
            <person name="Veldhoen N."/>
            <person name="Helbing C.C."/>
            <person name="Birol I."/>
        </authorList>
    </citation>
    <scope>NUCLEOTIDE SEQUENCE [LARGE SCALE GENOMIC DNA]</scope>
</reference>
<evidence type="ECO:0000313" key="4">
    <source>
        <dbReference type="Proteomes" id="UP000228934"/>
    </source>
</evidence>
<dbReference type="Proteomes" id="UP000228934">
    <property type="component" value="Unassembled WGS sequence"/>
</dbReference>
<dbReference type="OrthoDB" id="62701at2759"/>
<sequence length="87" mass="9944">MKRQEVEKKKIEDMEKVHLAEVQNLQSRIKDLEAEVFRLLKQNGSQVNNNNIFESRTSLGDDPVSAEDLGEKQEPSLDGLKEGLLKH</sequence>
<organism evidence="3 4">
    <name type="scientific">Aquarana catesbeiana</name>
    <name type="common">American bullfrog</name>
    <name type="synonym">Rana catesbeiana</name>
    <dbReference type="NCBI Taxonomy" id="8400"/>
    <lineage>
        <taxon>Eukaryota</taxon>
        <taxon>Metazoa</taxon>
        <taxon>Chordata</taxon>
        <taxon>Craniata</taxon>
        <taxon>Vertebrata</taxon>
        <taxon>Euteleostomi</taxon>
        <taxon>Amphibia</taxon>
        <taxon>Batrachia</taxon>
        <taxon>Anura</taxon>
        <taxon>Neobatrachia</taxon>
        <taxon>Ranoidea</taxon>
        <taxon>Ranidae</taxon>
        <taxon>Aquarana</taxon>
    </lineage>
</organism>
<feature type="coiled-coil region" evidence="1">
    <location>
        <begin position="15"/>
        <end position="42"/>
    </location>
</feature>
<evidence type="ECO:0000256" key="2">
    <source>
        <dbReference type="SAM" id="MobiDB-lite"/>
    </source>
</evidence>
<keyword evidence="4" id="KW-1185">Reference proteome</keyword>
<feature type="compositionally biased region" description="Polar residues" evidence="2">
    <location>
        <begin position="48"/>
        <end position="58"/>
    </location>
</feature>
<proteinExistence type="predicted"/>
<dbReference type="EMBL" id="KV935466">
    <property type="protein sequence ID" value="PIO28918.1"/>
    <property type="molecule type" value="Genomic_DNA"/>
</dbReference>
<evidence type="ECO:0000256" key="1">
    <source>
        <dbReference type="SAM" id="Coils"/>
    </source>
</evidence>
<protein>
    <submittedName>
        <fullName evidence="3">Uncharacterized protein</fullName>
    </submittedName>
</protein>
<gene>
    <name evidence="3" type="ORF">AB205_0083390</name>
</gene>
<feature type="compositionally biased region" description="Basic and acidic residues" evidence="2">
    <location>
        <begin position="69"/>
        <end position="87"/>
    </location>
</feature>
<name>A0A2G9RLZ8_AQUCT</name>
<dbReference type="AlphaFoldDB" id="A0A2G9RLZ8"/>
<keyword evidence="1" id="KW-0175">Coiled coil</keyword>